<dbReference type="Pfam" id="PF01541">
    <property type="entry name" value="GIY-YIG"/>
    <property type="match status" value="1"/>
</dbReference>
<reference evidence="2 3" key="1">
    <citation type="submission" date="2021-03" db="EMBL/GenBank/DDBJ databases">
        <title>Genomic Encyclopedia of Type Strains, Phase IV (KMG-IV): sequencing the most valuable type-strain genomes for metagenomic binning, comparative biology and taxonomic classification.</title>
        <authorList>
            <person name="Goeker M."/>
        </authorList>
    </citation>
    <scope>NUCLEOTIDE SEQUENCE [LARGE SCALE GENOMIC DNA]</scope>
    <source>
        <strain evidence="2 3">DSM 13372</strain>
    </source>
</reference>
<keyword evidence="3" id="KW-1185">Reference proteome</keyword>
<dbReference type="EMBL" id="JAGILA010000002">
    <property type="protein sequence ID" value="MBP2235110.1"/>
    <property type="molecule type" value="Genomic_DNA"/>
</dbReference>
<sequence>MLEHLWRSRALLFYVYLIESLSNCGQRYVGVTADLKQRLQEHNAGKSAHTSKFKPWRLTTYVAFSERAKADSFERYLKSGSGHAFANKRLW</sequence>
<dbReference type="InterPro" id="IPR035901">
    <property type="entry name" value="GIY-YIG_endonuc_sf"/>
</dbReference>
<comment type="caution">
    <text evidence="2">The sequence shown here is derived from an EMBL/GenBank/DDBJ whole genome shotgun (WGS) entry which is preliminary data.</text>
</comment>
<dbReference type="Gene3D" id="3.40.1440.10">
    <property type="entry name" value="GIY-YIG endonuclease"/>
    <property type="match status" value="1"/>
</dbReference>
<evidence type="ECO:0000313" key="2">
    <source>
        <dbReference type="EMBL" id="MBP2235110.1"/>
    </source>
</evidence>
<dbReference type="SUPFAM" id="SSF82771">
    <property type="entry name" value="GIY-YIG endonuclease"/>
    <property type="match status" value="1"/>
</dbReference>
<dbReference type="InterPro" id="IPR000305">
    <property type="entry name" value="GIY-YIG_endonuc"/>
</dbReference>
<dbReference type="CDD" id="cd10449">
    <property type="entry name" value="GIY-YIG_SLX1_like"/>
    <property type="match status" value="1"/>
</dbReference>
<dbReference type="GO" id="GO:0004519">
    <property type="term" value="F:endonuclease activity"/>
    <property type="evidence" value="ECO:0007669"/>
    <property type="project" value="UniProtKB-KW"/>
</dbReference>
<gene>
    <name evidence="2" type="ORF">J2Z31_001602</name>
</gene>
<keyword evidence="2" id="KW-0540">Nuclease</keyword>
<keyword evidence="2" id="KW-0255">Endonuclease</keyword>
<protein>
    <submittedName>
        <fullName evidence="2">GIY-YIG superfamily endonuclease</fullName>
    </submittedName>
</protein>
<keyword evidence="2" id="KW-0378">Hydrolase</keyword>
<name>A0ABS4QYL3_9HYPH</name>
<accession>A0ABS4QYL3</accession>
<dbReference type="PROSITE" id="PS50164">
    <property type="entry name" value="GIY_YIG"/>
    <property type="match status" value="1"/>
</dbReference>
<evidence type="ECO:0000313" key="3">
    <source>
        <dbReference type="Proteomes" id="UP000730739"/>
    </source>
</evidence>
<organism evidence="2 3">
    <name type="scientific">Sinorhizobium kostiense</name>
    <dbReference type="NCBI Taxonomy" id="76747"/>
    <lineage>
        <taxon>Bacteria</taxon>
        <taxon>Pseudomonadati</taxon>
        <taxon>Pseudomonadota</taxon>
        <taxon>Alphaproteobacteria</taxon>
        <taxon>Hyphomicrobiales</taxon>
        <taxon>Rhizobiaceae</taxon>
        <taxon>Sinorhizobium/Ensifer group</taxon>
        <taxon>Sinorhizobium</taxon>
    </lineage>
</organism>
<feature type="domain" description="GIY-YIG" evidence="1">
    <location>
        <begin position="11"/>
        <end position="91"/>
    </location>
</feature>
<proteinExistence type="predicted"/>
<evidence type="ECO:0000259" key="1">
    <source>
        <dbReference type="PROSITE" id="PS50164"/>
    </source>
</evidence>
<dbReference type="Proteomes" id="UP000730739">
    <property type="component" value="Unassembled WGS sequence"/>
</dbReference>